<comment type="caution">
    <text evidence="1">The sequence shown here is derived from an EMBL/GenBank/DDBJ whole genome shotgun (WGS) entry which is preliminary data.</text>
</comment>
<evidence type="ECO:0000313" key="1">
    <source>
        <dbReference type="EMBL" id="KAI3749195.1"/>
    </source>
</evidence>
<protein>
    <submittedName>
        <fullName evidence="1">Uncharacterized protein</fullName>
    </submittedName>
</protein>
<dbReference type="Proteomes" id="UP001055811">
    <property type="component" value="Linkage Group LG04"/>
</dbReference>
<reference evidence="2" key="1">
    <citation type="journal article" date="2022" name="Mol. Ecol. Resour.">
        <title>The genomes of chicory, endive, great burdock and yacon provide insights into Asteraceae palaeo-polyploidization history and plant inulin production.</title>
        <authorList>
            <person name="Fan W."/>
            <person name="Wang S."/>
            <person name="Wang H."/>
            <person name="Wang A."/>
            <person name="Jiang F."/>
            <person name="Liu H."/>
            <person name="Zhao H."/>
            <person name="Xu D."/>
            <person name="Zhang Y."/>
        </authorList>
    </citation>
    <scope>NUCLEOTIDE SEQUENCE [LARGE SCALE GENOMIC DNA]</scope>
    <source>
        <strain evidence="2">cv. Punajuju</strain>
    </source>
</reference>
<evidence type="ECO:0000313" key="2">
    <source>
        <dbReference type="Proteomes" id="UP001055811"/>
    </source>
</evidence>
<name>A0ACB9DRW0_CICIN</name>
<organism evidence="1 2">
    <name type="scientific">Cichorium intybus</name>
    <name type="common">Chicory</name>
    <dbReference type="NCBI Taxonomy" id="13427"/>
    <lineage>
        <taxon>Eukaryota</taxon>
        <taxon>Viridiplantae</taxon>
        <taxon>Streptophyta</taxon>
        <taxon>Embryophyta</taxon>
        <taxon>Tracheophyta</taxon>
        <taxon>Spermatophyta</taxon>
        <taxon>Magnoliopsida</taxon>
        <taxon>eudicotyledons</taxon>
        <taxon>Gunneridae</taxon>
        <taxon>Pentapetalae</taxon>
        <taxon>asterids</taxon>
        <taxon>campanulids</taxon>
        <taxon>Asterales</taxon>
        <taxon>Asteraceae</taxon>
        <taxon>Cichorioideae</taxon>
        <taxon>Cichorieae</taxon>
        <taxon>Cichoriinae</taxon>
        <taxon>Cichorium</taxon>
    </lineage>
</organism>
<accession>A0ACB9DRW0</accession>
<proteinExistence type="predicted"/>
<dbReference type="EMBL" id="CM042012">
    <property type="protein sequence ID" value="KAI3749195.1"/>
    <property type="molecule type" value="Genomic_DNA"/>
</dbReference>
<gene>
    <name evidence="1" type="ORF">L2E82_19802</name>
</gene>
<sequence length="314" mass="35541">MAEQDEGVPANVNRDEIKRFFDRFGRVVDVYAAGRKDSSGKFFALKRFREVLHTEILEKKMQGLMYRGNLLKVNLAKFERRMNESDTRRAAGRDSRIRDQWIDNSKNRQVQWANRKRHGRSFVEVVRENEEVKHITKTSIPLKGNMEMGKWLKRGNETVKENINFNNSVVPPVIGSDSFNLNGLNGLNGMGPIQKGDSNRTDMGSAEQNMAQRKVEQSKSRVRKRSSRSNRRESQEDQDNQLRATPKGNSINLNDNPSACPSSKTPKESTNSGYSCEIKGTQDIGKEIGFQFDNVDLEIVQTLANGGGGLSVEE</sequence>
<keyword evidence="2" id="KW-1185">Reference proteome</keyword>
<reference evidence="1 2" key="2">
    <citation type="journal article" date="2022" name="Mol. Ecol. Resour.">
        <title>The genomes of chicory, endive, great burdock and yacon provide insights into Asteraceae paleo-polyploidization history and plant inulin production.</title>
        <authorList>
            <person name="Fan W."/>
            <person name="Wang S."/>
            <person name="Wang H."/>
            <person name="Wang A."/>
            <person name="Jiang F."/>
            <person name="Liu H."/>
            <person name="Zhao H."/>
            <person name="Xu D."/>
            <person name="Zhang Y."/>
        </authorList>
    </citation>
    <scope>NUCLEOTIDE SEQUENCE [LARGE SCALE GENOMIC DNA]</scope>
    <source>
        <strain evidence="2">cv. Punajuju</strain>
        <tissue evidence="1">Leaves</tissue>
    </source>
</reference>